<protein>
    <submittedName>
        <fullName evidence="1">Histidine phosphatase superfamily protein (Branch 1)</fullName>
    </submittedName>
</protein>
<proteinExistence type="predicted"/>
<gene>
    <name evidence="1" type="ORF">EV199_5318</name>
</gene>
<dbReference type="InterPro" id="IPR029033">
    <property type="entry name" value="His_PPase_superfam"/>
</dbReference>
<dbReference type="Gene3D" id="3.40.50.1240">
    <property type="entry name" value="Phosphoglycerate mutase-like"/>
    <property type="match status" value="1"/>
</dbReference>
<keyword evidence="2" id="KW-1185">Reference proteome</keyword>
<dbReference type="Pfam" id="PF00300">
    <property type="entry name" value="His_Phos_1"/>
    <property type="match status" value="1"/>
</dbReference>
<evidence type="ECO:0000313" key="2">
    <source>
        <dbReference type="Proteomes" id="UP000293874"/>
    </source>
</evidence>
<dbReference type="PROSITE" id="PS51257">
    <property type="entry name" value="PROKAR_LIPOPROTEIN"/>
    <property type="match status" value="1"/>
</dbReference>
<dbReference type="OrthoDB" id="3296006at2"/>
<comment type="caution">
    <text evidence="1">The sequence shown here is derived from an EMBL/GenBank/DDBJ whole genome shotgun (WGS) entry which is preliminary data.</text>
</comment>
<dbReference type="CDD" id="cd07067">
    <property type="entry name" value="HP_PGM_like"/>
    <property type="match status" value="1"/>
</dbReference>
<dbReference type="EMBL" id="SGXA01000004">
    <property type="protein sequence ID" value="RZS66934.1"/>
    <property type="molecule type" value="Genomic_DNA"/>
</dbReference>
<dbReference type="InterPro" id="IPR013078">
    <property type="entry name" value="His_Pase_superF_clade-1"/>
</dbReference>
<dbReference type="RefSeq" id="WP_130543827.1">
    <property type="nucleotide sequence ID" value="NZ_CP042431.1"/>
</dbReference>
<organism evidence="1 2">
    <name type="scientific">Pseudobacter ginsenosidimutans</name>
    <dbReference type="NCBI Taxonomy" id="661488"/>
    <lineage>
        <taxon>Bacteria</taxon>
        <taxon>Pseudomonadati</taxon>
        <taxon>Bacteroidota</taxon>
        <taxon>Chitinophagia</taxon>
        <taxon>Chitinophagales</taxon>
        <taxon>Chitinophagaceae</taxon>
        <taxon>Pseudobacter</taxon>
    </lineage>
</organism>
<reference evidence="1 2" key="1">
    <citation type="submission" date="2019-02" db="EMBL/GenBank/DDBJ databases">
        <title>Genomic Encyclopedia of Type Strains, Phase IV (KMG-IV): sequencing the most valuable type-strain genomes for metagenomic binning, comparative biology and taxonomic classification.</title>
        <authorList>
            <person name="Goeker M."/>
        </authorList>
    </citation>
    <scope>NUCLEOTIDE SEQUENCE [LARGE SCALE GENOMIC DNA]</scope>
    <source>
        <strain evidence="1 2">DSM 18116</strain>
    </source>
</reference>
<dbReference type="Proteomes" id="UP000293874">
    <property type="component" value="Unassembled WGS sequence"/>
</dbReference>
<sequence>MKCLPTVFLFMMLTGCSHTYYVVRHAEKAVPGDGPVMNTPNDPPLSTMGLQRADALKKVLHDKNIRHIYSTNTIRTRSTAEPLSKLMNIPVQIYGPRPDSAFIQQMKLLKRNTLIVGHSNTIDDIANGLAGETKVDGDLPETVYDQIFIIHYRKGGKKILFERVSY</sequence>
<dbReference type="AlphaFoldDB" id="A0A4Q7MFM5"/>
<dbReference type="SUPFAM" id="SSF53254">
    <property type="entry name" value="Phosphoglycerate mutase-like"/>
    <property type="match status" value="1"/>
</dbReference>
<name>A0A4Q7MFM5_9BACT</name>
<accession>A0A4Q7MFM5</accession>
<evidence type="ECO:0000313" key="1">
    <source>
        <dbReference type="EMBL" id="RZS66934.1"/>
    </source>
</evidence>